<evidence type="ECO:0000256" key="1">
    <source>
        <dbReference type="SAM" id="Phobius"/>
    </source>
</evidence>
<sequence>MTALAVARSFVGAAASVGLLWSFVGAAASVGLLWSFVGAAASVGLLWSFVGAAASVGLLWSFVGAAARASWVLPPVLAFFGGHSSPSPFTGLGELHPGLADCRQRTAQFVRKAVESGRSAKRKTAAEAKLHEG</sequence>
<feature type="transmembrane region" description="Helical" evidence="1">
    <location>
        <begin position="36"/>
        <end position="60"/>
    </location>
</feature>
<dbReference type="Proteomes" id="UP000186817">
    <property type="component" value="Unassembled WGS sequence"/>
</dbReference>
<organism evidence="2 3">
    <name type="scientific">Symbiodinium microadriaticum</name>
    <name type="common">Dinoflagellate</name>
    <name type="synonym">Zooxanthella microadriatica</name>
    <dbReference type="NCBI Taxonomy" id="2951"/>
    <lineage>
        <taxon>Eukaryota</taxon>
        <taxon>Sar</taxon>
        <taxon>Alveolata</taxon>
        <taxon>Dinophyceae</taxon>
        <taxon>Suessiales</taxon>
        <taxon>Symbiodiniaceae</taxon>
        <taxon>Symbiodinium</taxon>
    </lineage>
</organism>
<proteinExistence type="predicted"/>
<comment type="caution">
    <text evidence="2">The sequence shown here is derived from an EMBL/GenBank/DDBJ whole genome shotgun (WGS) entry which is preliminary data.</text>
</comment>
<reference evidence="2 3" key="1">
    <citation type="submission" date="2016-02" db="EMBL/GenBank/DDBJ databases">
        <title>Genome analysis of coral dinoflagellate symbionts highlights evolutionary adaptations to a symbiotic lifestyle.</title>
        <authorList>
            <person name="Aranda M."/>
            <person name="Li Y."/>
            <person name="Liew Y.J."/>
            <person name="Baumgarten S."/>
            <person name="Simakov O."/>
            <person name="Wilson M."/>
            <person name="Piel J."/>
            <person name="Ashoor H."/>
            <person name="Bougouffa S."/>
            <person name="Bajic V.B."/>
            <person name="Ryu T."/>
            <person name="Ravasi T."/>
            <person name="Bayer T."/>
            <person name="Micklem G."/>
            <person name="Kim H."/>
            <person name="Bhak J."/>
            <person name="Lajeunesse T.C."/>
            <person name="Voolstra C.R."/>
        </authorList>
    </citation>
    <scope>NUCLEOTIDE SEQUENCE [LARGE SCALE GENOMIC DNA]</scope>
    <source>
        <strain evidence="2 3">CCMP2467</strain>
    </source>
</reference>
<accession>A0A1Q9DHX1</accession>
<keyword evidence="1" id="KW-0472">Membrane</keyword>
<keyword evidence="1" id="KW-1133">Transmembrane helix</keyword>
<dbReference type="OrthoDB" id="10436663at2759"/>
<dbReference type="EMBL" id="LSRX01000529">
    <property type="protein sequence ID" value="OLP94778.1"/>
    <property type="molecule type" value="Genomic_DNA"/>
</dbReference>
<protein>
    <submittedName>
        <fullName evidence="2">Uncharacterized protein</fullName>
    </submittedName>
</protein>
<name>A0A1Q9DHX1_SYMMI</name>
<gene>
    <name evidence="2" type="ORF">AK812_SmicGene23173</name>
</gene>
<keyword evidence="1" id="KW-0812">Transmembrane</keyword>
<dbReference type="AlphaFoldDB" id="A0A1Q9DHX1"/>
<evidence type="ECO:0000313" key="2">
    <source>
        <dbReference type="EMBL" id="OLP94778.1"/>
    </source>
</evidence>
<keyword evidence="3" id="KW-1185">Reference proteome</keyword>
<evidence type="ECO:0000313" key="3">
    <source>
        <dbReference type="Proteomes" id="UP000186817"/>
    </source>
</evidence>